<feature type="transmembrane region" description="Helical" evidence="2">
    <location>
        <begin position="246"/>
        <end position="265"/>
    </location>
</feature>
<proteinExistence type="predicted"/>
<evidence type="ECO:0000256" key="2">
    <source>
        <dbReference type="SAM" id="Phobius"/>
    </source>
</evidence>
<keyword evidence="2" id="KW-1133">Transmembrane helix</keyword>
<dbReference type="InterPro" id="IPR036047">
    <property type="entry name" value="F-box-like_dom_sf"/>
</dbReference>
<dbReference type="InterPro" id="IPR001810">
    <property type="entry name" value="F-box_dom"/>
</dbReference>
<dbReference type="CDD" id="cd09917">
    <property type="entry name" value="F-box_SF"/>
    <property type="match status" value="1"/>
</dbReference>
<keyword evidence="5" id="KW-1185">Reference proteome</keyword>
<feature type="transmembrane region" description="Helical" evidence="2">
    <location>
        <begin position="402"/>
        <end position="423"/>
    </location>
</feature>
<dbReference type="EMBL" id="CAKKNE010000003">
    <property type="protein sequence ID" value="CAH0371219.1"/>
    <property type="molecule type" value="Genomic_DNA"/>
</dbReference>
<dbReference type="PROSITE" id="PS50181">
    <property type="entry name" value="FBOX"/>
    <property type="match status" value="1"/>
</dbReference>
<gene>
    <name evidence="4" type="ORF">PECAL_3P11500</name>
</gene>
<keyword evidence="2" id="KW-0812">Transmembrane</keyword>
<dbReference type="Pfam" id="PF12937">
    <property type="entry name" value="F-box-like"/>
    <property type="match status" value="1"/>
</dbReference>
<reference evidence="4" key="1">
    <citation type="submission" date="2021-11" db="EMBL/GenBank/DDBJ databases">
        <authorList>
            <consortium name="Genoscope - CEA"/>
            <person name="William W."/>
        </authorList>
    </citation>
    <scope>NUCLEOTIDE SEQUENCE</scope>
</reference>
<evidence type="ECO:0000259" key="3">
    <source>
        <dbReference type="PROSITE" id="PS50181"/>
    </source>
</evidence>
<dbReference type="SUPFAM" id="SSF81383">
    <property type="entry name" value="F-box domain"/>
    <property type="match status" value="1"/>
</dbReference>
<organism evidence="4 5">
    <name type="scientific">Pelagomonas calceolata</name>
    <dbReference type="NCBI Taxonomy" id="35677"/>
    <lineage>
        <taxon>Eukaryota</taxon>
        <taxon>Sar</taxon>
        <taxon>Stramenopiles</taxon>
        <taxon>Ochrophyta</taxon>
        <taxon>Pelagophyceae</taxon>
        <taxon>Pelagomonadales</taxon>
        <taxon>Pelagomonadaceae</taxon>
        <taxon>Pelagomonas</taxon>
    </lineage>
</organism>
<keyword evidence="1" id="KW-0175">Coiled coil</keyword>
<dbReference type="AlphaFoldDB" id="A0A8J2SPI9"/>
<feature type="domain" description="F-box" evidence="3">
    <location>
        <begin position="42"/>
        <end position="92"/>
    </location>
</feature>
<evidence type="ECO:0000256" key="1">
    <source>
        <dbReference type="SAM" id="Coils"/>
    </source>
</evidence>
<comment type="caution">
    <text evidence="4">The sequence shown here is derived from an EMBL/GenBank/DDBJ whole genome shotgun (WGS) entry which is preliminary data.</text>
</comment>
<feature type="coiled-coil region" evidence="1">
    <location>
        <begin position="141"/>
        <end position="175"/>
    </location>
</feature>
<dbReference type="Proteomes" id="UP000789595">
    <property type="component" value="Unassembled WGS sequence"/>
</dbReference>
<sequence>MPTTHTHYVPRPPVDEQPLTPNTLRAAASTLIFGRRPSATRLSTAAQLPENTIQSVLEFLDDDALARAMTACRAWHDVACGSAWADKAWRARGDEAVRAFERRGGADAACAAAVRKEGGRRHCCARGRFLAMAFTPACQLRRRARRRRREADAAARRWAEERRQAERELQRATRRLRIVALIALLALRATLGAGEAARVLLWPSRVVWRVAASLFVVVDPLRVDASTMPFMHAILAPEALEVRRHAFFAAVVLCVAHCAALVAWWRFLWYALGAFCSDHLGLASLDAARCRVALLRLEESSEARFAWLRAVAAERRESLGLLTAPDITVGDDVTLHATSLHIAAAFHAGPDDALPQNPHRGLDDDDDALPAILHEVLGTEKKRGRRSRFRSLLGDVFRLHRAPLLVLAVAASVLASAALIILWRRESAIFDGACRVGSAVAVSLRDDLLLLASVPARVAYGSARLVFGYAVAWVA</sequence>
<keyword evidence="2" id="KW-0472">Membrane</keyword>
<protein>
    <recommendedName>
        <fullName evidence="3">F-box domain-containing protein</fullName>
    </recommendedName>
</protein>
<evidence type="ECO:0000313" key="5">
    <source>
        <dbReference type="Proteomes" id="UP000789595"/>
    </source>
</evidence>
<name>A0A8J2SPI9_9STRA</name>
<evidence type="ECO:0000313" key="4">
    <source>
        <dbReference type="EMBL" id="CAH0371219.1"/>
    </source>
</evidence>
<accession>A0A8J2SPI9</accession>